<comment type="caution">
    <text evidence="2">The sequence shown here is derived from an EMBL/GenBank/DDBJ whole genome shotgun (WGS) entry which is preliminary data.</text>
</comment>
<gene>
    <name evidence="2" type="ORF">WR25_17446</name>
</gene>
<accession>A0A2A2J6Y3</accession>
<protein>
    <submittedName>
        <fullName evidence="2">Uncharacterized protein</fullName>
    </submittedName>
</protein>
<feature type="signal peptide" evidence="1">
    <location>
        <begin position="1"/>
        <end position="22"/>
    </location>
</feature>
<organism evidence="2 3">
    <name type="scientific">Diploscapter pachys</name>
    <dbReference type="NCBI Taxonomy" id="2018661"/>
    <lineage>
        <taxon>Eukaryota</taxon>
        <taxon>Metazoa</taxon>
        <taxon>Ecdysozoa</taxon>
        <taxon>Nematoda</taxon>
        <taxon>Chromadorea</taxon>
        <taxon>Rhabditida</taxon>
        <taxon>Rhabditina</taxon>
        <taxon>Rhabditomorpha</taxon>
        <taxon>Rhabditoidea</taxon>
        <taxon>Rhabditidae</taxon>
        <taxon>Diploscapter</taxon>
    </lineage>
</organism>
<reference evidence="2 3" key="1">
    <citation type="journal article" date="2017" name="Curr. Biol.">
        <title>Genome architecture and evolution of a unichromosomal asexual nematode.</title>
        <authorList>
            <person name="Fradin H."/>
            <person name="Zegar C."/>
            <person name="Gutwein M."/>
            <person name="Lucas J."/>
            <person name="Kovtun M."/>
            <person name="Corcoran D."/>
            <person name="Baugh L.R."/>
            <person name="Kiontke K."/>
            <person name="Gunsalus K."/>
            <person name="Fitch D.H."/>
            <person name="Piano F."/>
        </authorList>
    </citation>
    <scope>NUCLEOTIDE SEQUENCE [LARGE SCALE GENOMIC DNA]</scope>
    <source>
        <strain evidence="2">PF1309</strain>
    </source>
</reference>
<keyword evidence="1" id="KW-0732">Signal</keyword>
<dbReference type="AlphaFoldDB" id="A0A2A2J6Y3"/>
<dbReference type="Proteomes" id="UP000218231">
    <property type="component" value="Unassembled WGS sequence"/>
</dbReference>
<dbReference type="OrthoDB" id="5861496at2759"/>
<dbReference type="EMBL" id="LIAE01010638">
    <property type="protein sequence ID" value="PAV57447.1"/>
    <property type="molecule type" value="Genomic_DNA"/>
</dbReference>
<sequence length="79" mass="9239">MKATIFVFMAVVFYTRTGGTTAEHLIDQPYIIERPVNQVDFDAMMLEYNADRQPSDTVQTDEYLMHRKGSMTQLNERNF</sequence>
<evidence type="ECO:0000313" key="3">
    <source>
        <dbReference type="Proteomes" id="UP000218231"/>
    </source>
</evidence>
<name>A0A2A2J6Y3_9BILA</name>
<proteinExistence type="predicted"/>
<feature type="chain" id="PRO_5013308167" evidence="1">
    <location>
        <begin position="23"/>
        <end position="79"/>
    </location>
</feature>
<evidence type="ECO:0000313" key="2">
    <source>
        <dbReference type="EMBL" id="PAV57447.1"/>
    </source>
</evidence>
<evidence type="ECO:0000256" key="1">
    <source>
        <dbReference type="SAM" id="SignalP"/>
    </source>
</evidence>
<keyword evidence="3" id="KW-1185">Reference proteome</keyword>